<keyword evidence="3" id="KW-1185">Reference proteome</keyword>
<dbReference type="Proteomes" id="UP000077266">
    <property type="component" value="Unassembled WGS sequence"/>
</dbReference>
<feature type="region of interest" description="Disordered" evidence="1">
    <location>
        <begin position="52"/>
        <end position="203"/>
    </location>
</feature>
<feature type="compositionally biased region" description="Low complexity" evidence="1">
    <location>
        <begin position="16"/>
        <end position="35"/>
    </location>
</feature>
<evidence type="ECO:0000313" key="3">
    <source>
        <dbReference type="Proteomes" id="UP000077266"/>
    </source>
</evidence>
<reference evidence="2 3" key="1">
    <citation type="journal article" date="2016" name="Mol. Biol. Evol.">
        <title>Comparative Genomics of Early-Diverging Mushroom-Forming Fungi Provides Insights into the Origins of Lignocellulose Decay Capabilities.</title>
        <authorList>
            <person name="Nagy L.G."/>
            <person name="Riley R."/>
            <person name="Tritt A."/>
            <person name="Adam C."/>
            <person name="Daum C."/>
            <person name="Floudas D."/>
            <person name="Sun H."/>
            <person name="Yadav J.S."/>
            <person name="Pangilinan J."/>
            <person name="Larsson K.H."/>
            <person name="Matsuura K."/>
            <person name="Barry K."/>
            <person name="Labutti K."/>
            <person name="Kuo R."/>
            <person name="Ohm R.A."/>
            <person name="Bhattacharya S.S."/>
            <person name="Shirouzu T."/>
            <person name="Yoshinaga Y."/>
            <person name="Martin F.M."/>
            <person name="Grigoriev I.V."/>
            <person name="Hibbett D.S."/>
        </authorList>
    </citation>
    <scope>NUCLEOTIDE SEQUENCE [LARGE SCALE GENOMIC DNA]</scope>
    <source>
        <strain evidence="2 3">HHB12029</strain>
    </source>
</reference>
<gene>
    <name evidence="2" type="ORF">EXIGLDRAFT_832109</name>
</gene>
<dbReference type="InParanoid" id="A0A165LZF4"/>
<evidence type="ECO:0000313" key="2">
    <source>
        <dbReference type="EMBL" id="KZV98547.1"/>
    </source>
</evidence>
<sequence>MVSGRFPSVPGLTVTSSAADPASSPTPSAAPAASNSVLHPVSILEPEPVLIPSITPHIDGDDELPTAADAIPGAEAPGSVISAPSASESSKALESDFDASPQGPAHLETDEDALDSSSSTGGHDADVGHPESDEHAPDDREPASERRQTSSEIAVGDAGAKPKPDASAESLVAPRDIHIADDPSSESDLPHTTRSVTSDNEDL</sequence>
<feature type="compositionally biased region" description="Low complexity" evidence="1">
    <location>
        <begin position="79"/>
        <end position="92"/>
    </location>
</feature>
<feature type="compositionally biased region" description="Polar residues" evidence="1">
    <location>
        <begin position="186"/>
        <end position="203"/>
    </location>
</feature>
<evidence type="ECO:0000256" key="1">
    <source>
        <dbReference type="SAM" id="MobiDB-lite"/>
    </source>
</evidence>
<protein>
    <submittedName>
        <fullName evidence="2">Uncharacterized protein</fullName>
    </submittedName>
</protein>
<accession>A0A165LZF4</accession>
<dbReference type="EMBL" id="KV425917">
    <property type="protein sequence ID" value="KZV98547.1"/>
    <property type="molecule type" value="Genomic_DNA"/>
</dbReference>
<name>A0A165LZF4_EXIGL</name>
<feature type="compositionally biased region" description="Basic and acidic residues" evidence="1">
    <location>
        <begin position="123"/>
        <end position="149"/>
    </location>
</feature>
<proteinExistence type="predicted"/>
<feature type="region of interest" description="Disordered" evidence="1">
    <location>
        <begin position="1"/>
        <end position="35"/>
    </location>
</feature>
<dbReference type="AlphaFoldDB" id="A0A165LZF4"/>
<organism evidence="2 3">
    <name type="scientific">Exidia glandulosa HHB12029</name>
    <dbReference type="NCBI Taxonomy" id="1314781"/>
    <lineage>
        <taxon>Eukaryota</taxon>
        <taxon>Fungi</taxon>
        <taxon>Dikarya</taxon>
        <taxon>Basidiomycota</taxon>
        <taxon>Agaricomycotina</taxon>
        <taxon>Agaricomycetes</taxon>
        <taxon>Auriculariales</taxon>
        <taxon>Exidiaceae</taxon>
        <taxon>Exidia</taxon>
    </lineage>
</organism>